<dbReference type="InterPro" id="IPR006680">
    <property type="entry name" value="Amidohydro-rel"/>
</dbReference>
<evidence type="ECO:0000313" key="8">
    <source>
        <dbReference type="EMBL" id="MBD3324188.1"/>
    </source>
</evidence>
<feature type="non-terminal residue" evidence="8">
    <location>
        <position position="557"/>
    </location>
</feature>
<reference evidence="8" key="1">
    <citation type="submission" date="2019-11" db="EMBL/GenBank/DDBJ databases">
        <title>Microbial mats filling the niche in hypersaline microbial mats.</title>
        <authorList>
            <person name="Wong H.L."/>
            <person name="Macleod F.I."/>
            <person name="White R.A. III"/>
            <person name="Burns B.P."/>
        </authorList>
    </citation>
    <scope>NUCLEOTIDE SEQUENCE</scope>
    <source>
        <strain evidence="8">Rbin_158</strain>
    </source>
</reference>
<keyword evidence="4" id="KW-0464">Manganese</keyword>
<evidence type="ECO:0000256" key="4">
    <source>
        <dbReference type="ARBA" id="ARBA00023211"/>
    </source>
</evidence>
<evidence type="ECO:0000256" key="3">
    <source>
        <dbReference type="ARBA" id="ARBA00022801"/>
    </source>
</evidence>
<dbReference type="InterPro" id="IPR026912">
    <property type="entry name" value="Adenine_deam_C"/>
</dbReference>
<accession>A0A9D5JTY9</accession>
<dbReference type="Gene3D" id="2.30.40.10">
    <property type="entry name" value="Urease, subunit C, domain 1"/>
    <property type="match status" value="1"/>
</dbReference>
<dbReference type="InterPro" id="IPR006679">
    <property type="entry name" value="Adenine_deam"/>
</dbReference>
<dbReference type="Pfam" id="PF01979">
    <property type="entry name" value="Amidohydro_1"/>
    <property type="match status" value="1"/>
</dbReference>
<dbReference type="SUPFAM" id="SSF51556">
    <property type="entry name" value="Metallo-dependent hydrolases"/>
    <property type="match status" value="1"/>
</dbReference>
<organism evidence="8 9">
    <name type="scientific">candidate division KSB3 bacterium</name>
    <dbReference type="NCBI Taxonomy" id="2044937"/>
    <lineage>
        <taxon>Bacteria</taxon>
        <taxon>candidate division KSB3</taxon>
    </lineage>
</organism>
<protein>
    <recommendedName>
        <fullName evidence="2">adenine deaminase</fullName>
        <ecNumber evidence="2">3.5.4.2</ecNumber>
    </recommendedName>
</protein>
<dbReference type="PANTHER" id="PTHR11113">
    <property type="entry name" value="N-ACETYLGLUCOSAMINE-6-PHOSPHATE DEACETYLASE"/>
    <property type="match status" value="1"/>
</dbReference>
<dbReference type="InterPro" id="IPR011059">
    <property type="entry name" value="Metal-dep_hydrolase_composite"/>
</dbReference>
<proteinExistence type="inferred from homology"/>
<comment type="catalytic activity">
    <reaction evidence="5">
        <text>adenine + H2O + H(+) = hypoxanthine + NH4(+)</text>
        <dbReference type="Rhea" id="RHEA:23688"/>
        <dbReference type="ChEBI" id="CHEBI:15377"/>
        <dbReference type="ChEBI" id="CHEBI:15378"/>
        <dbReference type="ChEBI" id="CHEBI:16708"/>
        <dbReference type="ChEBI" id="CHEBI:17368"/>
        <dbReference type="ChEBI" id="CHEBI:28938"/>
        <dbReference type="EC" id="3.5.4.2"/>
    </reaction>
</comment>
<dbReference type="Pfam" id="PF13382">
    <property type="entry name" value="Adenine_deam_C"/>
    <property type="match status" value="1"/>
</dbReference>
<name>A0A9D5JTY9_9BACT</name>
<sequence>MSEPPMQAKPDRIITNLQIFNVHRKQFLPGHLRLRGDRIFCVYPEHRPPSTEEAEVIDGQGVWAIPGLIDIHLHVESSMVTPPFFADALIRNGVTTAVADPHEIANVFGVEGIHAMIQTSQGLPVDLFYQIPSCVPATDLETAGASLGVPELEALASLPEILALGEVMDFVEVIRREDSTIRHIVNAARRHQLVLEGHCPNLLGEDLAAYMFFGSDSDHTFQTVETLQHRIEQGMFLQLQEKSIYRKTIEYLNAVENFDYFALVTDDVMADDLEQRGHLNVLVRQAMQQGLAPEKAIYAATFAPAQRMRLADRGALSAGKLADILLLKDVESFEIQQVIKRGQVVQPQGEVFTSDQTGFPQFPAQFYQSVHLEPLSVEQFKVPAPIQRGKLTCRVMEVQAHTTYTNEVHREIPVAQGVFQWQEAGVCLVVVLERHGKNRNIGYGFATGTCLQHGAAATTYAHDSHNLLVIGWSSEDMVLAANTVINAQGGIAVVKGQTVTAQLALPVAGLMAEESVASVGHQLSEVKRNLMAQGYRHNNVMMSLSTLTLPVSPALKL</sequence>
<comment type="similarity">
    <text evidence="1">Belongs to the metallo-dependent hydrolases superfamily. Adenine deaminase family.</text>
</comment>
<keyword evidence="3" id="KW-0378">Hydrolase</keyword>
<dbReference type="SUPFAM" id="SSF51338">
    <property type="entry name" value="Composite domain of metallo-dependent hydrolases"/>
    <property type="match status" value="1"/>
</dbReference>
<evidence type="ECO:0000259" key="7">
    <source>
        <dbReference type="Pfam" id="PF13382"/>
    </source>
</evidence>
<dbReference type="PANTHER" id="PTHR11113:SF2">
    <property type="entry name" value="ADENINE DEAMINASE"/>
    <property type="match status" value="1"/>
</dbReference>
<feature type="domain" description="Adenine deaminase C-terminal" evidence="7">
    <location>
        <begin position="403"/>
        <end position="557"/>
    </location>
</feature>
<evidence type="ECO:0000256" key="2">
    <source>
        <dbReference type="ARBA" id="ARBA00012782"/>
    </source>
</evidence>
<dbReference type="Proteomes" id="UP000649604">
    <property type="component" value="Unassembled WGS sequence"/>
</dbReference>
<dbReference type="GO" id="GO:0000034">
    <property type="term" value="F:adenine deaminase activity"/>
    <property type="evidence" value="ECO:0007669"/>
    <property type="project" value="UniProtKB-EC"/>
</dbReference>
<dbReference type="AlphaFoldDB" id="A0A9D5JTY9"/>
<dbReference type="EMBL" id="WJJP01000197">
    <property type="protein sequence ID" value="MBD3324188.1"/>
    <property type="molecule type" value="Genomic_DNA"/>
</dbReference>
<dbReference type="HAMAP" id="MF_01518">
    <property type="entry name" value="Adenine_deamin"/>
    <property type="match status" value="1"/>
</dbReference>
<dbReference type="GO" id="GO:0006146">
    <property type="term" value="P:adenine catabolic process"/>
    <property type="evidence" value="ECO:0007669"/>
    <property type="project" value="InterPro"/>
</dbReference>
<dbReference type="Gene3D" id="3.20.20.140">
    <property type="entry name" value="Metal-dependent hydrolases"/>
    <property type="match status" value="1"/>
</dbReference>
<comment type="caution">
    <text evidence="8">The sequence shown here is derived from an EMBL/GenBank/DDBJ whole genome shotgun (WGS) entry which is preliminary data.</text>
</comment>
<dbReference type="InterPro" id="IPR032466">
    <property type="entry name" value="Metal_Hydrolase"/>
</dbReference>
<gene>
    <name evidence="8" type="ORF">GF339_06360</name>
</gene>
<evidence type="ECO:0000313" key="9">
    <source>
        <dbReference type="Proteomes" id="UP000649604"/>
    </source>
</evidence>
<evidence type="ECO:0000256" key="5">
    <source>
        <dbReference type="ARBA" id="ARBA00047720"/>
    </source>
</evidence>
<evidence type="ECO:0000256" key="1">
    <source>
        <dbReference type="ARBA" id="ARBA00006773"/>
    </source>
</evidence>
<feature type="domain" description="Amidohydrolase-related" evidence="6">
    <location>
        <begin position="64"/>
        <end position="345"/>
    </location>
</feature>
<dbReference type="EC" id="3.5.4.2" evidence="2"/>
<evidence type="ECO:0000259" key="6">
    <source>
        <dbReference type="Pfam" id="PF01979"/>
    </source>
</evidence>